<evidence type="ECO:0000313" key="2">
    <source>
        <dbReference type="Proteomes" id="UP001419268"/>
    </source>
</evidence>
<evidence type="ECO:0000313" key="1">
    <source>
        <dbReference type="EMBL" id="KAK9140232.1"/>
    </source>
</evidence>
<keyword evidence="2" id="KW-1185">Reference proteome</keyword>
<accession>A0AAP0JU42</accession>
<name>A0AAP0JU42_9MAGN</name>
<dbReference type="Proteomes" id="UP001419268">
    <property type="component" value="Unassembled WGS sequence"/>
</dbReference>
<organism evidence="1 2">
    <name type="scientific">Stephania cephalantha</name>
    <dbReference type="NCBI Taxonomy" id="152367"/>
    <lineage>
        <taxon>Eukaryota</taxon>
        <taxon>Viridiplantae</taxon>
        <taxon>Streptophyta</taxon>
        <taxon>Embryophyta</taxon>
        <taxon>Tracheophyta</taxon>
        <taxon>Spermatophyta</taxon>
        <taxon>Magnoliopsida</taxon>
        <taxon>Ranunculales</taxon>
        <taxon>Menispermaceae</taxon>
        <taxon>Menispermoideae</taxon>
        <taxon>Cissampelideae</taxon>
        <taxon>Stephania</taxon>
    </lineage>
</organism>
<comment type="caution">
    <text evidence="1">The sequence shown here is derived from an EMBL/GenBank/DDBJ whole genome shotgun (WGS) entry which is preliminary data.</text>
</comment>
<gene>
    <name evidence="1" type="ORF">Scep_009913</name>
</gene>
<dbReference type="AlphaFoldDB" id="A0AAP0JU42"/>
<proteinExistence type="predicted"/>
<dbReference type="EMBL" id="JBBNAG010000004">
    <property type="protein sequence ID" value="KAK9140232.1"/>
    <property type="molecule type" value="Genomic_DNA"/>
</dbReference>
<sequence>MSSCDSSNSASREREITRRLRNGLCHIRRSILSWGLKTNHSRLSHMKPWRTVQMFGGTP</sequence>
<reference evidence="1 2" key="1">
    <citation type="submission" date="2024-01" db="EMBL/GenBank/DDBJ databases">
        <title>Genome assemblies of Stephania.</title>
        <authorList>
            <person name="Yang L."/>
        </authorList>
    </citation>
    <scope>NUCLEOTIDE SEQUENCE [LARGE SCALE GENOMIC DNA]</scope>
    <source>
        <strain evidence="1">JXDWG</strain>
        <tissue evidence="1">Leaf</tissue>
    </source>
</reference>
<protein>
    <submittedName>
        <fullName evidence="1">Uncharacterized protein</fullName>
    </submittedName>
</protein>